<reference evidence="1" key="1">
    <citation type="submission" date="2018-05" db="EMBL/GenBank/DDBJ databases">
        <authorList>
            <person name="Lanie J.A."/>
            <person name="Ng W.-L."/>
            <person name="Kazmierczak K.M."/>
            <person name="Andrzejewski T.M."/>
            <person name="Davidsen T.M."/>
            <person name="Wayne K.J."/>
            <person name="Tettelin H."/>
            <person name="Glass J.I."/>
            <person name="Rusch D."/>
            <person name="Podicherti R."/>
            <person name="Tsui H.-C.T."/>
            <person name="Winkler M.E."/>
        </authorList>
    </citation>
    <scope>NUCLEOTIDE SEQUENCE</scope>
</reference>
<dbReference type="GO" id="GO:0003677">
    <property type="term" value="F:DNA binding"/>
    <property type="evidence" value="ECO:0007669"/>
    <property type="project" value="InterPro"/>
</dbReference>
<evidence type="ECO:0000313" key="1">
    <source>
        <dbReference type="EMBL" id="SVC63355.1"/>
    </source>
</evidence>
<protein>
    <recommendedName>
        <fullName evidence="2">PemK-like protein</fullName>
    </recommendedName>
</protein>
<dbReference type="AlphaFoldDB" id="A0A382NSP5"/>
<dbReference type="EMBL" id="UINC01102044">
    <property type="protein sequence ID" value="SVC63355.1"/>
    <property type="molecule type" value="Genomic_DNA"/>
</dbReference>
<dbReference type="Gene3D" id="2.30.30.110">
    <property type="match status" value="1"/>
</dbReference>
<evidence type="ECO:0008006" key="2">
    <source>
        <dbReference type="Google" id="ProtNLM"/>
    </source>
</evidence>
<gene>
    <name evidence="1" type="ORF">METZ01_LOCUS316209</name>
</gene>
<dbReference type="InterPro" id="IPR011067">
    <property type="entry name" value="Plasmid_toxin/cell-grow_inhib"/>
</dbReference>
<accession>A0A382NSP5</accession>
<sequence length="73" mass="7953">MTLGTEPGKTRHVLILKTDLLKQTGHPPTLVLPLTNIIVPDAAPLRVHIPANTPGFLRASDTLTLIDQLRIID</sequence>
<dbReference type="SUPFAM" id="SSF50118">
    <property type="entry name" value="Cell growth inhibitor/plasmid maintenance toxic component"/>
    <property type="match status" value="1"/>
</dbReference>
<name>A0A382NSP5_9ZZZZ</name>
<dbReference type="Pfam" id="PF02452">
    <property type="entry name" value="PemK_toxin"/>
    <property type="match status" value="1"/>
</dbReference>
<proteinExistence type="predicted"/>
<organism evidence="1">
    <name type="scientific">marine metagenome</name>
    <dbReference type="NCBI Taxonomy" id="408172"/>
    <lineage>
        <taxon>unclassified sequences</taxon>
        <taxon>metagenomes</taxon>
        <taxon>ecological metagenomes</taxon>
    </lineage>
</organism>
<dbReference type="InterPro" id="IPR003477">
    <property type="entry name" value="PemK-like"/>
</dbReference>
<feature type="non-terminal residue" evidence="1">
    <location>
        <position position="73"/>
    </location>
</feature>